<dbReference type="PROSITE" id="PS51257">
    <property type="entry name" value="PROKAR_LIPOPROTEIN"/>
    <property type="match status" value="1"/>
</dbReference>
<protein>
    <recommendedName>
        <fullName evidence="11">Flagellar L-ring protein</fullName>
    </recommendedName>
    <alternativeName>
        <fullName evidence="11">Basal body L-ring protein</fullName>
    </alternativeName>
</protein>
<evidence type="ECO:0000256" key="3">
    <source>
        <dbReference type="ARBA" id="ARBA00006929"/>
    </source>
</evidence>
<dbReference type="GO" id="GO:0003774">
    <property type="term" value="F:cytoskeletal motor activity"/>
    <property type="evidence" value="ECO:0007669"/>
    <property type="project" value="InterPro"/>
</dbReference>
<dbReference type="eggNOG" id="COG2063">
    <property type="taxonomic scope" value="Bacteria"/>
</dbReference>
<sequence>MIRRAQTISLSLWALITLLLLQGCTGLPNKDQKYERIPPVQPAAIKPVAVVPAPVPVPDMAPVAESINGSLYRANYPAQIFSDRRAYRVGDILTINIAGDNFDIKKDSNTTLDKNGSIAFNDPTIFGKTGASILGSGRSLAFNAAPTRQSYGNTNLKRASKLTEGQIAVQVVQVLPNGALRVQGEKWLQLNNEAEFVRVSGMLRPEDISTNNEVASTKLAQARITYSGVGSDADVHEPGWGTKIINSPWFPF</sequence>
<dbReference type="PANTHER" id="PTHR34933">
    <property type="entry name" value="FLAGELLAR L-RING PROTEIN"/>
    <property type="match status" value="1"/>
</dbReference>
<keyword evidence="6 11" id="KW-0472">Membrane</keyword>
<dbReference type="Pfam" id="PF02107">
    <property type="entry name" value="FlgH"/>
    <property type="match status" value="1"/>
</dbReference>
<keyword evidence="7" id="KW-0564">Palmitate</keyword>
<dbReference type="GO" id="GO:0009279">
    <property type="term" value="C:cell outer membrane"/>
    <property type="evidence" value="ECO:0007669"/>
    <property type="project" value="UniProtKB-SubCell"/>
</dbReference>
<evidence type="ECO:0000256" key="7">
    <source>
        <dbReference type="ARBA" id="ARBA00023139"/>
    </source>
</evidence>
<keyword evidence="5 11" id="KW-0732">Signal</keyword>
<keyword evidence="13" id="KW-1185">Reference proteome</keyword>
<keyword evidence="10 11" id="KW-0449">Lipoprotein</keyword>
<evidence type="ECO:0000256" key="10">
    <source>
        <dbReference type="ARBA" id="ARBA00023288"/>
    </source>
</evidence>
<comment type="similarity">
    <text evidence="3 11">Belongs to the FlgH family.</text>
</comment>
<dbReference type="Proteomes" id="UP000028073">
    <property type="component" value="Unassembled WGS sequence"/>
</dbReference>
<proteinExistence type="inferred from homology"/>
<dbReference type="InterPro" id="IPR000527">
    <property type="entry name" value="Flag_Lring"/>
</dbReference>
<gene>
    <name evidence="11" type="primary">flgH</name>
    <name evidence="12" type="ORF">GZ78_20955</name>
</gene>
<comment type="caution">
    <text evidence="12">The sequence shown here is derived from an EMBL/GenBank/DDBJ whole genome shotgun (WGS) entry which is preliminary data.</text>
</comment>
<comment type="subunit">
    <text evidence="4 11">The basal body constitutes a major portion of the flagellar organelle and consists of four rings (L,P,S, and M) mounted on a central rod.</text>
</comment>
<name>A0A081ND30_9GAMM</name>
<dbReference type="HAMAP" id="MF_00415">
    <property type="entry name" value="FlgH"/>
    <property type="match status" value="1"/>
</dbReference>
<reference evidence="12 13" key="1">
    <citation type="submission" date="2014-06" db="EMBL/GenBank/DDBJ databases">
        <title>Whole Genome Sequences of Three Symbiotic Endozoicomonas Bacteria.</title>
        <authorList>
            <person name="Neave M.J."/>
            <person name="Apprill A."/>
            <person name="Voolstra C.R."/>
        </authorList>
    </citation>
    <scope>NUCLEOTIDE SEQUENCE [LARGE SCALE GENOMIC DNA]</scope>
    <source>
        <strain evidence="12 13">DSM 25634</strain>
    </source>
</reference>
<dbReference type="PANTHER" id="PTHR34933:SF1">
    <property type="entry name" value="FLAGELLAR L-RING PROTEIN"/>
    <property type="match status" value="1"/>
</dbReference>
<dbReference type="OrthoDB" id="9789463at2"/>
<dbReference type="GO" id="GO:0071973">
    <property type="term" value="P:bacterial-type flagellum-dependent cell motility"/>
    <property type="evidence" value="ECO:0007669"/>
    <property type="project" value="InterPro"/>
</dbReference>
<keyword evidence="9 11" id="KW-0998">Cell outer membrane</keyword>
<evidence type="ECO:0000256" key="2">
    <source>
        <dbReference type="ARBA" id="ARBA00004635"/>
    </source>
</evidence>
<dbReference type="RefSeq" id="WP_034839797.1">
    <property type="nucleotide sequence ID" value="NZ_JOKH01000005.1"/>
</dbReference>
<dbReference type="GO" id="GO:0009427">
    <property type="term" value="C:bacterial-type flagellum basal body, distal rod, L ring"/>
    <property type="evidence" value="ECO:0007669"/>
    <property type="project" value="InterPro"/>
</dbReference>
<dbReference type="STRING" id="1137799.GZ78_20955"/>
<evidence type="ECO:0000313" key="12">
    <source>
        <dbReference type="EMBL" id="KEQ16353.1"/>
    </source>
</evidence>
<evidence type="ECO:0000256" key="6">
    <source>
        <dbReference type="ARBA" id="ARBA00023136"/>
    </source>
</evidence>
<evidence type="ECO:0000313" key="13">
    <source>
        <dbReference type="Proteomes" id="UP000028073"/>
    </source>
</evidence>
<evidence type="ECO:0000256" key="11">
    <source>
        <dbReference type="HAMAP-Rule" id="MF_00415"/>
    </source>
</evidence>
<keyword evidence="8 11" id="KW-0975">Bacterial flagellum</keyword>
<evidence type="ECO:0000256" key="4">
    <source>
        <dbReference type="ARBA" id="ARBA00011439"/>
    </source>
</evidence>
<accession>A0A081ND30</accession>
<dbReference type="PRINTS" id="PR01008">
    <property type="entry name" value="FLGLRINGFLGH"/>
</dbReference>
<dbReference type="AlphaFoldDB" id="A0A081ND30"/>
<evidence type="ECO:0000256" key="1">
    <source>
        <dbReference type="ARBA" id="ARBA00002591"/>
    </source>
</evidence>
<dbReference type="EMBL" id="JOKH01000005">
    <property type="protein sequence ID" value="KEQ16353.1"/>
    <property type="molecule type" value="Genomic_DNA"/>
</dbReference>
<comment type="function">
    <text evidence="1 11">Assembles around the rod to form the L-ring and probably protects the motor/basal body from shearing forces during rotation.</text>
</comment>
<evidence type="ECO:0000256" key="8">
    <source>
        <dbReference type="ARBA" id="ARBA00023143"/>
    </source>
</evidence>
<evidence type="ECO:0000256" key="5">
    <source>
        <dbReference type="ARBA" id="ARBA00022729"/>
    </source>
</evidence>
<organism evidence="12 13">
    <name type="scientific">Endozoicomonas numazuensis</name>
    <dbReference type="NCBI Taxonomy" id="1137799"/>
    <lineage>
        <taxon>Bacteria</taxon>
        <taxon>Pseudomonadati</taxon>
        <taxon>Pseudomonadota</taxon>
        <taxon>Gammaproteobacteria</taxon>
        <taxon>Oceanospirillales</taxon>
        <taxon>Endozoicomonadaceae</taxon>
        <taxon>Endozoicomonas</taxon>
    </lineage>
</organism>
<comment type="subcellular location">
    <subcellularLocation>
        <location evidence="11">Cell outer membrane</location>
        <topology evidence="11">Lipid-anchor</topology>
    </subcellularLocation>
    <subcellularLocation>
        <location evidence="11">Bacterial flagellum basal body</location>
    </subcellularLocation>
    <subcellularLocation>
        <location evidence="2">Membrane</location>
        <topology evidence="2">Lipid-anchor</topology>
    </subcellularLocation>
</comment>
<evidence type="ECO:0000256" key="9">
    <source>
        <dbReference type="ARBA" id="ARBA00023237"/>
    </source>
</evidence>